<accession>A0A8T1TRJ1</accession>
<dbReference type="EMBL" id="JAENGZ010002337">
    <property type="protein sequence ID" value="KAG6944045.1"/>
    <property type="molecule type" value="Genomic_DNA"/>
</dbReference>
<sequence length="53" mass="5529">MSQTQVEAVVALVEVVSAAAVTVASPSLKEQAKNQLTVTQLDLDAMLASPLFD</sequence>
<organism evidence="1 2">
    <name type="scientific">Phytophthora cactorum</name>
    <dbReference type="NCBI Taxonomy" id="29920"/>
    <lineage>
        <taxon>Eukaryota</taxon>
        <taxon>Sar</taxon>
        <taxon>Stramenopiles</taxon>
        <taxon>Oomycota</taxon>
        <taxon>Peronosporomycetes</taxon>
        <taxon>Peronosporales</taxon>
        <taxon>Peronosporaceae</taxon>
        <taxon>Phytophthora</taxon>
    </lineage>
</organism>
<dbReference type="AlphaFoldDB" id="A0A8T1TRJ1"/>
<dbReference type="Proteomes" id="UP000688947">
    <property type="component" value="Unassembled WGS sequence"/>
</dbReference>
<comment type="caution">
    <text evidence="1">The sequence shown here is derived from an EMBL/GenBank/DDBJ whole genome shotgun (WGS) entry which is preliminary data.</text>
</comment>
<name>A0A8T1TRJ1_9STRA</name>
<reference evidence="1" key="1">
    <citation type="submission" date="2021-01" db="EMBL/GenBank/DDBJ databases">
        <title>Phytophthora aleatoria, a newly-described species from Pinus radiata is distinct from Phytophthora cactorum isolates based on comparative genomics.</title>
        <authorList>
            <person name="Mcdougal R."/>
            <person name="Panda P."/>
            <person name="Williams N."/>
            <person name="Studholme D.J."/>
        </authorList>
    </citation>
    <scope>NUCLEOTIDE SEQUENCE</scope>
    <source>
        <strain evidence="1">NZFS 3830</strain>
    </source>
</reference>
<evidence type="ECO:0000313" key="2">
    <source>
        <dbReference type="Proteomes" id="UP000688947"/>
    </source>
</evidence>
<evidence type="ECO:0000313" key="1">
    <source>
        <dbReference type="EMBL" id="KAG6944045.1"/>
    </source>
</evidence>
<feature type="non-terminal residue" evidence="1">
    <location>
        <position position="53"/>
    </location>
</feature>
<gene>
    <name evidence="1" type="ORF">JG687_00018083</name>
</gene>
<proteinExistence type="predicted"/>
<protein>
    <submittedName>
        <fullName evidence="1">Uncharacterized protein</fullName>
    </submittedName>
</protein>